<evidence type="ECO:0000313" key="1">
    <source>
        <dbReference type="EMBL" id="KAG5384277.1"/>
    </source>
</evidence>
<accession>A0ABQ7LCF6</accession>
<gene>
    <name evidence="1" type="primary">A09g508110.1_BraROA</name>
    <name evidence="1" type="ORF">IGI04_035747</name>
</gene>
<feature type="non-terminal residue" evidence="1">
    <location>
        <position position="75"/>
    </location>
</feature>
<organism evidence="1 2">
    <name type="scientific">Brassica rapa subsp. trilocularis</name>
    <dbReference type="NCBI Taxonomy" id="1813537"/>
    <lineage>
        <taxon>Eukaryota</taxon>
        <taxon>Viridiplantae</taxon>
        <taxon>Streptophyta</taxon>
        <taxon>Embryophyta</taxon>
        <taxon>Tracheophyta</taxon>
        <taxon>Spermatophyta</taxon>
        <taxon>Magnoliopsida</taxon>
        <taxon>eudicotyledons</taxon>
        <taxon>Gunneridae</taxon>
        <taxon>Pentapetalae</taxon>
        <taxon>rosids</taxon>
        <taxon>malvids</taxon>
        <taxon>Brassicales</taxon>
        <taxon>Brassicaceae</taxon>
        <taxon>Brassiceae</taxon>
        <taxon>Brassica</taxon>
    </lineage>
</organism>
<keyword evidence="2" id="KW-1185">Reference proteome</keyword>
<reference evidence="1 2" key="1">
    <citation type="submission" date="2021-03" db="EMBL/GenBank/DDBJ databases">
        <authorList>
            <person name="King G.J."/>
            <person name="Bancroft I."/>
            <person name="Baten A."/>
            <person name="Bloomfield J."/>
            <person name="Borpatragohain P."/>
            <person name="He Z."/>
            <person name="Irish N."/>
            <person name="Irwin J."/>
            <person name="Liu K."/>
            <person name="Mauleon R.P."/>
            <person name="Moore J."/>
            <person name="Morris R."/>
            <person name="Ostergaard L."/>
            <person name="Wang B."/>
            <person name="Wells R."/>
        </authorList>
    </citation>
    <scope>NUCLEOTIDE SEQUENCE [LARGE SCALE GENOMIC DNA]</scope>
    <source>
        <strain evidence="1">R-o-18</strain>
        <tissue evidence="1">Leaf</tissue>
    </source>
</reference>
<dbReference type="EMBL" id="JADBGQ010000008">
    <property type="protein sequence ID" value="KAG5384277.1"/>
    <property type="molecule type" value="Genomic_DNA"/>
</dbReference>
<proteinExistence type="predicted"/>
<comment type="caution">
    <text evidence="1">The sequence shown here is derived from an EMBL/GenBank/DDBJ whole genome shotgun (WGS) entry which is preliminary data.</text>
</comment>
<protein>
    <submittedName>
        <fullName evidence="1">Uncharacterized protein</fullName>
    </submittedName>
</protein>
<evidence type="ECO:0000313" key="2">
    <source>
        <dbReference type="Proteomes" id="UP000823674"/>
    </source>
</evidence>
<sequence length="75" mass="8172">MGGKGQYGVDDETVQPQAYLGEEDQLRPSSPLVCLGKLWSPSLTKVWSIASPILSFRACSIGTQVLSKPVSRLFF</sequence>
<dbReference type="Proteomes" id="UP000823674">
    <property type="component" value="Chromosome A09"/>
</dbReference>
<name>A0ABQ7LCF6_BRACM</name>